<dbReference type="EMBL" id="JAHLQT010000697">
    <property type="protein sequence ID" value="KAG7178087.1"/>
    <property type="molecule type" value="Genomic_DNA"/>
</dbReference>
<comment type="caution">
    <text evidence="2">The sequence shown here is derived from an EMBL/GenBank/DDBJ whole genome shotgun (WGS) entry which is preliminary data.</text>
</comment>
<sequence length="88" mass="9548">MSGAHQQVFQAKVRANETSHHSRTQHLPPQASPTSSLKLSSCHPPETVQTLQPHIPTLSDMLALSPTVLERTHDDFASDVSLASVTLL</sequence>
<evidence type="ECO:0000313" key="2">
    <source>
        <dbReference type="EMBL" id="KAG7178087.1"/>
    </source>
</evidence>
<gene>
    <name evidence="2" type="ORF">Hamer_G003852</name>
</gene>
<accession>A0A8J5NEF9</accession>
<reference evidence="2" key="1">
    <citation type="journal article" date="2021" name="Sci. Adv.">
        <title>The American lobster genome reveals insights on longevity, neural, and immune adaptations.</title>
        <authorList>
            <person name="Polinski J.M."/>
            <person name="Zimin A.V."/>
            <person name="Clark K.F."/>
            <person name="Kohn A.B."/>
            <person name="Sadowski N."/>
            <person name="Timp W."/>
            <person name="Ptitsyn A."/>
            <person name="Khanna P."/>
            <person name="Romanova D.Y."/>
            <person name="Williams P."/>
            <person name="Greenwood S.J."/>
            <person name="Moroz L.L."/>
            <person name="Walt D.R."/>
            <person name="Bodnar A.G."/>
        </authorList>
    </citation>
    <scope>NUCLEOTIDE SEQUENCE</scope>
    <source>
        <strain evidence="2">GMGI-L3</strain>
    </source>
</reference>
<keyword evidence="3" id="KW-1185">Reference proteome</keyword>
<name>A0A8J5NEF9_HOMAM</name>
<evidence type="ECO:0000313" key="3">
    <source>
        <dbReference type="Proteomes" id="UP000747542"/>
    </source>
</evidence>
<organism evidence="2 3">
    <name type="scientific">Homarus americanus</name>
    <name type="common">American lobster</name>
    <dbReference type="NCBI Taxonomy" id="6706"/>
    <lineage>
        <taxon>Eukaryota</taxon>
        <taxon>Metazoa</taxon>
        <taxon>Ecdysozoa</taxon>
        <taxon>Arthropoda</taxon>
        <taxon>Crustacea</taxon>
        <taxon>Multicrustacea</taxon>
        <taxon>Malacostraca</taxon>
        <taxon>Eumalacostraca</taxon>
        <taxon>Eucarida</taxon>
        <taxon>Decapoda</taxon>
        <taxon>Pleocyemata</taxon>
        <taxon>Astacidea</taxon>
        <taxon>Nephropoidea</taxon>
        <taxon>Nephropidae</taxon>
        <taxon>Homarus</taxon>
    </lineage>
</organism>
<evidence type="ECO:0000256" key="1">
    <source>
        <dbReference type="SAM" id="MobiDB-lite"/>
    </source>
</evidence>
<protein>
    <submittedName>
        <fullName evidence="2">Uncharacterized protein</fullName>
    </submittedName>
</protein>
<dbReference type="AlphaFoldDB" id="A0A8J5NEF9"/>
<dbReference type="Proteomes" id="UP000747542">
    <property type="component" value="Unassembled WGS sequence"/>
</dbReference>
<proteinExistence type="predicted"/>
<feature type="region of interest" description="Disordered" evidence="1">
    <location>
        <begin position="1"/>
        <end position="50"/>
    </location>
</feature>